<accession>A0A2A9NJQ0</accession>
<evidence type="ECO:0000313" key="3">
    <source>
        <dbReference type="EMBL" id="PFH48477.1"/>
    </source>
</evidence>
<gene>
    <name evidence="3" type="ORF">AMATHDRAFT_5777</name>
</gene>
<protein>
    <submittedName>
        <fullName evidence="3">Uncharacterized protein</fullName>
    </submittedName>
</protein>
<dbReference type="AlphaFoldDB" id="A0A2A9NJQ0"/>
<feature type="transmembrane region" description="Helical" evidence="1">
    <location>
        <begin position="59"/>
        <end position="80"/>
    </location>
</feature>
<feature type="transmembrane region" description="Helical" evidence="1">
    <location>
        <begin position="217"/>
        <end position="240"/>
    </location>
</feature>
<dbReference type="OrthoDB" id="3047672at2759"/>
<feature type="transmembrane region" description="Helical" evidence="1">
    <location>
        <begin position="101"/>
        <end position="122"/>
    </location>
</feature>
<keyword evidence="1" id="KW-1133">Transmembrane helix</keyword>
<feature type="transmembrane region" description="Helical" evidence="1">
    <location>
        <begin position="178"/>
        <end position="197"/>
    </location>
</feature>
<evidence type="ECO:0000256" key="2">
    <source>
        <dbReference type="SAM" id="SignalP"/>
    </source>
</evidence>
<name>A0A2A9NJQ0_9AGAR</name>
<evidence type="ECO:0000256" key="1">
    <source>
        <dbReference type="SAM" id="Phobius"/>
    </source>
</evidence>
<proteinExistence type="predicted"/>
<organism evidence="3 4">
    <name type="scientific">Amanita thiersii Skay4041</name>
    <dbReference type="NCBI Taxonomy" id="703135"/>
    <lineage>
        <taxon>Eukaryota</taxon>
        <taxon>Fungi</taxon>
        <taxon>Dikarya</taxon>
        <taxon>Basidiomycota</taxon>
        <taxon>Agaricomycotina</taxon>
        <taxon>Agaricomycetes</taxon>
        <taxon>Agaricomycetidae</taxon>
        <taxon>Agaricales</taxon>
        <taxon>Pluteineae</taxon>
        <taxon>Amanitaceae</taxon>
        <taxon>Amanita</taxon>
    </lineage>
</organism>
<dbReference type="Proteomes" id="UP000242287">
    <property type="component" value="Unassembled WGS sequence"/>
</dbReference>
<keyword evidence="1" id="KW-0472">Membrane</keyword>
<feature type="signal peptide" evidence="2">
    <location>
        <begin position="1"/>
        <end position="27"/>
    </location>
</feature>
<keyword evidence="4" id="KW-1185">Reference proteome</keyword>
<feature type="chain" id="PRO_5013038382" evidence="2">
    <location>
        <begin position="28"/>
        <end position="338"/>
    </location>
</feature>
<keyword evidence="2" id="KW-0732">Signal</keyword>
<feature type="transmembrane region" description="Helical" evidence="1">
    <location>
        <begin position="260"/>
        <end position="278"/>
    </location>
</feature>
<feature type="transmembrane region" description="Helical" evidence="1">
    <location>
        <begin position="298"/>
        <end position="324"/>
    </location>
</feature>
<sequence length="338" mass="37082">MSISRIFSFTPVALLAWLAYSPDVVYARGRGGGSSGGHSSGSGSSGGGKSSLKLDSGEAAIFSFFIVFSVFTFYQLIMAFTGMVGRRKEGEDFARRRPFMVVLFLSTAALLVTYVLGAVIYSHPNTYFAPGVNAIFGLTQELGTEFLYTAFFILLMYRGSAQLSRFTGAPVGTSTAGTISRVVVFALLFIMLASTVVRTVMGAIVRVTDDLRLAYNALYHVYIGIYSILTFVILVASILLWKNRDPTYTTHELSLWDTNVLRRIMVICAPVLLIRALFEISTDIITSHKEFYAQVSRLGLFIASEIIDGVTYLWVIYVALGFGIPPKQKGQYKAVATK</sequence>
<reference evidence="3 4" key="1">
    <citation type="submission" date="2014-02" db="EMBL/GenBank/DDBJ databases">
        <title>Transposable element dynamics among asymbiotic and ectomycorrhizal Amanita fungi.</title>
        <authorList>
            <consortium name="DOE Joint Genome Institute"/>
            <person name="Hess J."/>
            <person name="Skrede I."/>
            <person name="Wolfe B."/>
            <person name="LaButti K."/>
            <person name="Ohm R.A."/>
            <person name="Grigoriev I.V."/>
            <person name="Pringle A."/>
        </authorList>
    </citation>
    <scope>NUCLEOTIDE SEQUENCE [LARGE SCALE GENOMIC DNA]</scope>
    <source>
        <strain evidence="3 4">SKay4041</strain>
    </source>
</reference>
<evidence type="ECO:0000313" key="4">
    <source>
        <dbReference type="Proteomes" id="UP000242287"/>
    </source>
</evidence>
<dbReference type="EMBL" id="KZ302061">
    <property type="protein sequence ID" value="PFH48477.1"/>
    <property type="molecule type" value="Genomic_DNA"/>
</dbReference>
<feature type="transmembrane region" description="Helical" evidence="1">
    <location>
        <begin position="134"/>
        <end position="157"/>
    </location>
</feature>
<keyword evidence="1" id="KW-0812">Transmembrane</keyword>